<comment type="caution">
    <text evidence="9">The sequence shown here is derived from an EMBL/GenBank/DDBJ whole genome shotgun (WGS) entry which is preliminary data.</text>
</comment>
<dbReference type="InterPro" id="IPR036667">
    <property type="entry name" value="PTS_IIB_sorbose-sp_sf"/>
</dbReference>
<reference evidence="9 10" key="3">
    <citation type="submission" date="2023-06" db="EMBL/GenBank/DDBJ databases">
        <authorList>
            <person name="Zeman M."/>
            <person name="Kubasova T."/>
            <person name="Jahodarova E."/>
            <person name="Nykrynova M."/>
            <person name="Rychlik I."/>
        </authorList>
    </citation>
    <scope>NUCLEOTIDE SEQUENCE [LARGE SCALE GENOMIC DNA]</scope>
    <source>
        <strain evidence="9 10">153_Feed</strain>
    </source>
</reference>
<dbReference type="InterPro" id="IPR018455">
    <property type="entry name" value="PTS_IIB_sorbose-sp_subgr"/>
</dbReference>
<dbReference type="RefSeq" id="WP_289511773.1">
    <property type="nucleotide sequence ID" value="NZ_JAUDEA010000015.1"/>
</dbReference>
<evidence type="ECO:0000256" key="2">
    <source>
        <dbReference type="ARBA" id="ARBA00022448"/>
    </source>
</evidence>
<dbReference type="Proteomes" id="UP001529256">
    <property type="component" value="Unassembled WGS sequence"/>
</dbReference>
<name>A0ABT7V517_9ACTN</name>
<accession>A0ABT7V517</accession>
<keyword evidence="6" id="KW-0598">Phosphotransferase system</keyword>
<keyword evidence="10" id="KW-1185">Reference proteome</keyword>
<evidence type="ECO:0000313" key="9">
    <source>
        <dbReference type="EMBL" id="MDM8271696.1"/>
    </source>
</evidence>
<dbReference type="EC" id="2.7.1.-" evidence="9"/>
<dbReference type="Gene3D" id="3.40.35.10">
    <property type="entry name" value="Phosphotransferase system, sorbose subfamily IIB component"/>
    <property type="match status" value="1"/>
</dbReference>
<evidence type="ECO:0000313" key="10">
    <source>
        <dbReference type="Proteomes" id="UP001529256"/>
    </source>
</evidence>
<evidence type="ECO:0000256" key="6">
    <source>
        <dbReference type="ARBA" id="ARBA00022683"/>
    </source>
</evidence>
<keyword evidence="5 9" id="KW-0808">Transferase</keyword>
<evidence type="ECO:0000256" key="1">
    <source>
        <dbReference type="ARBA" id="ARBA00004496"/>
    </source>
</evidence>
<keyword evidence="3" id="KW-0963">Cytoplasm</keyword>
<sequence length="160" mass="17060">MAEPNVLLVRIDNRLIHGQVATQWNAELGANLVIVANDEVAANAMRQSLMKMAAPRGARTRFLTIADTAAAVAAATERQRIFIVVETPADALALVRAGVPVSRVNVGNMHMTGDKRQVTPSVAVGEEDVAAFRELRAAGVELEVRRVPGADAEDAEKLLA</sequence>
<keyword evidence="2" id="KW-0813">Transport</keyword>
<dbReference type="EMBL" id="JAUDEA010000015">
    <property type="protein sequence ID" value="MDM8271696.1"/>
    <property type="molecule type" value="Genomic_DNA"/>
</dbReference>
<keyword evidence="4 9" id="KW-0762">Sugar transport</keyword>
<evidence type="ECO:0000256" key="5">
    <source>
        <dbReference type="ARBA" id="ARBA00022679"/>
    </source>
</evidence>
<dbReference type="Pfam" id="PF03830">
    <property type="entry name" value="PTSIIB_sorb"/>
    <property type="match status" value="1"/>
</dbReference>
<evidence type="ECO:0000256" key="3">
    <source>
        <dbReference type="ARBA" id="ARBA00022490"/>
    </source>
</evidence>
<evidence type="ECO:0000259" key="8">
    <source>
        <dbReference type="PROSITE" id="PS51101"/>
    </source>
</evidence>
<dbReference type="SUPFAM" id="SSF52728">
    <property type="entry name" value="PTS IIb component"/>
    <property type="match status" value="1"/>
</dbReference>
<dbReference type="GO" id="GO:0016740">
    <property type="term" value="F:transferase activity"/>
    <property type="evidence" value="ECO:0007669"/>
    <property type="project" value="UniProtKB-KW"/>
</dbReference>
<dbReference type="InterPro" id="IPR004720">
    <property type="entry name" value="PTS_IIB_sorbose-sp"/>
</dbReference>
<dbReference type="PROSITE" id="PS51101">
    <property type="entry name" value="PTS_EIIB_TYPE_4"/>
    <property type="match status" value="1"/>
</dbReference>
<protein>
    <submittedName>
        <fullName evidence="9">PTS sugar transporter subunit IIB</fullName>
        <ecNumber evidence="9">2.7.1.-</ecNumber>
    </submittedName>
</protein>
<keyword evidence="7" id="KW-0418">Kinase</keyword>
<reference evidence="10" key="1">
    <citation type="submission" date="2023-06" db="EMBL/GenBank/DDBJ databases">
        <title>Identification and characterization of horizontal gene transfer across gut microbiota members of farm animals based on homology search.</title>
        <authorList>
            <person name="Zeman M."/>
            <person name="Kubasova T."/>
            <person name="Jahodarova E."/>
            <person name="Nykrynova M."/>
            <person name="Rychlik I."/>
        </authorList>
    </citation>
    <scope>NUCLEOTIDE SEQUENCE [LARGE SCALE GENOMIC DNA]</scope>
    <source>
        <strain evidence="10">153_Feed</strain>
    </source>
</reference>
<feature type="domain" description="PTS EIIB type-4" evidence="8">
    <location>
        <begin position="2"/>
        <end position="160"/>
    </location>
</feature>
<dbReference type="NCBIfam" id="TIGR00854">
    <property type="entry name" value="pts-sorbose"/>
    <property type="match status" value="1"/>
</dbReference>
<reference evidence="9 10" key="2">
    <citation type="submission" date="2023-06" db="EMBL/GenBank/DDBJ databases">
        <title>Identification and characterization of horizontal gene transfer across gut microbiota members of farm animals based on homology search.</title>
        <authorList>
            <person name="Schwarzerova J."/>
            <person name="Nykrynova M."/>
            <person name="Jureckova K."/>
            <person name="Cejkova D."/>
            <person name="Rychlik I."/>
        </authorList>
    </citation>
    <scope>NUCLEOTIDE SEQUENCE [LARGE SCALE GENOMIC DNA]</scope>
    <source>
        <strain evidence="9 10">153_Feed</strain>
    </source>
</reference>
<comment type="subcellular location">
    <subcellularLocation>
        <location evidence="1">Cytoplasm</location>
    </subcellularLocation>
</comment>
<evidence type="ECO:0000256" key="7">
    <source>
        <dbReference type="ARBA" id="ARBA00022777"/>
    </source>
</evidence>
<organism evidence="9 10">
    <name type="scientific">Thermophilibacter provencensis</name>
    <dbReference type="NCBI Taxonomy" id="1852386"/>
    <lineage>
        <taxon>Bacteria</taxon>
        <taxon>Bacillati</taxon>
        <taxon>Actinomycetota</taxon>
        <taxon>Coriobacteriia</taxon>
        <taxon>Coriobacteriales</taxon>
        <taxon>Atopobiaceae</taxon>
        <taxon>Thermophilibacter</taxon>
    </lineage>
</organism>
<gene>
    <name evidence="9" type="ORF">QUW25_08475</name>
</gene>
<evidence type="ECO:0000256" key="4">
    <source>
        <dbReference type="ARBA" id="ARBA00022597"/>
    </source>
</evidence>
<dbReference type="CDD" id="cd00001">
    <property type="entry name" value="PTS_IIB_man"/>
    <property type="match status" value="1"/>
</dbReference>
<proteinExistence type="predicted"/>